<comment type="caution">
    <text evidence="17">The sequence shown here is derived from an EMBL/GenBank/DDBJ whole genome shotgun (WGS) entry which is preliminary data.</text>
</comment>
<dbReference type="SMART" id="SM00632">
    <property type="entry name" value="Aamy_C"/>
    <property type="match status" value="1"/>
</dbReference>
<dbReference type="InterPro" id="IPR013780">
    <property type="entry name" value="Glyco_hydro_b"/>
</dbReference>
<evidence type="ECO:0000256" key="13">
    <source>
        <dbReference type="RuleBase" id="RU361134"/>
    </source>
</evidence>
<dbReference type="PRINTS" id="PR00110">
    <property type="entry name" value="ALPHAAMYLASE"/>
</dbReference>
<feature type="non-terminal residue" evidence="17">
    <location>
        <position position="807"/>
    </location>
</feature>
<feature type="compositionally biased region" description="Gly residues" evidence="14">
    <location>
        <begin position="576"/>
        <end position="589"/>
    </location>
</feature>
<evidence type="ECO:0000256" key="1">
    <source>
        <dbReference type="ARBA" id="ARBA00000548"/>
    </source>
</evidence>
<evidence type="ECO:0000256" key="11">
    <source>
        <dbReference type="ARBA" id="ARBA00023295"/>
    </source>
</evidence>
<feature type="domain" description="Glycosyl hydrolase family 13 catalytic" evidence="16">
    <location>
        <begin position="182"/>
        <end position="484"/>
    </location>
</feature>
<protein>
    <recommendedName>
        <fullName evidence="5 13">Alpha-amylase</fullName>
        <ecNumber evidence="5 13">3.2.1.1</ecNumber>
    </recommendedName>
</protein>
<evidence type="ECO:0000259" key="16">
    <source>
        <dbReference type="SMART" id="SM00642"/>
    </source>
</evidence>
<dbReference type="EMBL" id="JARBDR010000923">
    <property type="protein sequence ID" value="KAJ8298305.1"/>
    <property type="molecule type" value="Genomic_DNA"/>
</dbReference>
<dbReference type="SMART" id="SM00642">
    <property type="entry name" value="Aamy"/>
    <property type="match status" value="1"/>
</dbReference>
<dbReference type="InterPro" id="IPR031319">
    <property type="entry name" value="A-amylase_C"/>
</dbReference>
<accession>A0ABQ9E443</accession>
<evidence type="ECO:0000256" key="6">
    <source>
        <dbReference type="ARBA" id="ARBA00022723"/>
    </source>
</evidence>
<dbReference type="Pfam" id="PF00128">
    <property type="entry name" value="Alpha-amylase"/>
    <property type="match status" value="1"/>
</dbReference>
<feature type="compositionally biased region" description="Low complexity" evidence="14">
    <location>
        <begin position="590"/>
        <end position="618"/>
    </location>
</feature>
<comment type="similarity">
    <text evidence="4 12">Belongs to the glycosyl hydrolase 13 family.</text>
</comment>
<keyword evidence="10 13" id="KW-0119">Carbohydrate metabolism</keyword>
<keyword evidence="11 13" id="KW-0326">Glycosidase</keyword>
<evidence type="ECO:0000313" key="18">
    <source>
        <dbReference type="Proteomes" id="UP001217089"/>
    </source>
</evidence>
<evidence type="ECO:0000256" key="3">
    <source>
        <dbReference type="ARBA" id="ARBA00001923"/>
    </source>
</evidence>
<dbReference type="SUPFAM" id="SSF51445">
    <property type="entry name" value="(Trans)glycosidases"/>
    <property type="match status" value="1"/>
</dbReference>
<evidence type="ECO:0000259" key="15">
    <source>
        <dbReference type="SMART" id="SM00632"/>
    </source>
</evidence>
<gene>
    <name evidence="17" type="ORF">KUTeg_024836</name>
</gene>
<evidence type="ECO:0000256" key="4">
    <source>
        <dbReference type="ARBA" id="ARBA00008061"/>
    </source>
</evidence>
<feature type="region of interest" description="Disordered" evidence="14">
    <location>
        <begin position="565"/>
        <end position="618"/>
    </location>
</feature>
<dbReference type="Gene3D" id="3.20.20.80">
    <property type="entry name" value="Glycosidases"/>
    <property type="match status" value="2"/>
</dbReference>
<organism evidence="17 18">
    <name type="scientific">Tegillarca granosa</name>
    <name type="common">Malaysian cockle</name>
    <name type="synonym">Anadara granosa</name>
    <dbReference type="NCBI Taxonomy" id="220873"/>
    <lineage>
        <taxon>Eukaryota</taxon>
        <taxon>Metazoa</taxon>
        <taxon>Spiralia</taxon>
        <taxon>Lophotrochozoa</taxon>
        <taxon>Mollusca</taxon>
        <taxon>Bivalvia</taxon>
        <taxon>Autobranchia</taxon>
        <taxon>Pteriomorphia</taxon>
        <taxon>Arcoida</taxon>
        <taxon>Arcoidea</taxon>
        <taxon>Arcidae</taxon>
        <taxon>Tegillarca</taxon>
    </lineage>
</organism>
<evidence type="ECO:0000256" key="10">
    <source>
        <dbReference type="ARBA" id="ARBA00023277"/>
    </source>
</evidence>
<keyword evidence="6" id="KW-0479">Metal-binding</keyword>
<evidence type="ECO:0000256" key="2">
    <source>
        <dbReference type="ARBA" id="ARBA00001913"/>
    </source>
</evidence>
<evidence type="ECO:0000256" key="14">
    <source>
        <dbReference type="SAM" id="MobiDB-lite"/>
    </source>
</evidence>
<dbReference type="SUPFAM" id="SSF51011">
    <property type="entry name" value="Glycosyl hydrolase domain"/>
    <property type="match status" value="1"/>
</dbReference>
<dbReference type="EC" id="3.2.1.1" evidence="5 13"/>
<proteinExistence type="inferred from homology"/>
<keyword evidence="9" id="KW-0868">Chloride</keyword>
<dbReference type="Gene3D" id="2.60.40.1180">
    <property type="entry name" value="Golgi alpha-mannosidase II"/>
    <property type="match status" value="1"/>
</dbReference>
<keyword evidence="7 13" id="KW-0378">Hydrolase</keyword>
<reference evidence="17 18" key="1">
    <citation type="submission" date="2022-12" db="EMBL/GenBank/DDBJ databases">
        <title>Chromosome-level genome of Tegillarca granosa.</title>
        <authorList>
            <person name="Kim J."/>
        </authorList>
    </citation>
    <scope>NUCLEOTIDE SEQUENCE [LARGE SCALE GENOMIC DNA]</scope>
    <source>
        <strain evidence="17">Teg-2019</strain>
        <tissue evidence="17">Adductor muscle</tissue>
    </source>
</reference>
<comment type="cofactor">
    <cofactor evidence="3">
        <name>chloride</name>
        <dbReference type="ChEBI" id="CHEBI:17996"/>
    </cofactor>
</comment>
<dbReference type="CDD" id="cd11317">
    <property type="entry name" value="AmyAc_bac_euk_AmyA"/>
    <property type="match status" value="1"/>
</dbReference>
<evidence type="ECO:0000256" key="5">
    <source>
        <dbReference type="ARBA" id="ARBA00012595"/>
    </source>
</evidence>
<keyword evidence="18" id="KW-1185">Reference proteome</keyword>
<dbReference type="InterPro" id="IPR006047">
    <property type="entry name" value="GH13_cat_dom"/>
</dbReference>
<evidence type="ECO:0000256" key="8">
    <source>
        <dbReference type="ARBA" id="ARBA00022837"/>
    </source>
</evidence>
<evidence type="ECO:0000256" key="9">
    <source>
        <dbReference type="ARBA" id="ARBA00023214"/>
    </source>
</evidence>
<comment type="cofactor">
    <cofactor evidence="2">
        <name>Ca(2+)</name>
        <dbReference type="ChEBI" id="CHEBI:29108"/>
    </cofactor>
</comment>
<dbReference type="Proteomes" id="UP001217089">
    <property type="component" value="Unassembled WGS sequence"/>
</dbReference>
<dbReference type="InterPro" id="IPR006046">
    <property type="entry name" value="Alpha_amylase"/>
</dbReference>
<name>A0ABQ9E443_TEGGR</name>
<keyword evidence="8" id="KW-0106">Calcium</keyword>
<comment type="catalytic activity">
    <reaction evidence="1 13">
        <text>Endohydrolysis of (1-&gt;4)-alpha-D-glucosidic linkages in polysaccharides containing three or more (1-&gt;4)-alpha-linked D-glucose units.</text>
        <dbReference type="EC" id="3.2.1.1"/>
    </reaction>
</comment>
<evidence type="ECO:0000256" key="7">
    <source>
        <dbReference type="ARBA" id="ARBA00022801"/>
    </source>
</evidence>
<evidence type="ECO:0000256" key="12">
    <source>
        <dbReference type="RuleBase" id="RU003615"/>
    </source>
</evidence>
<dbReference type="InterPro" id="IPR017853">
    <property type="entry name" value="GH"/>
</dbReference>
<dbReference type="PANTHER" id="PTHR43447">
    <property type="entry name" value="ALPHA-AMYLASE"/>
    <property type="match status" value="1"/>
</dbReference>
<evidence type="ECO:0000313" key="17">
    <source>
        <dbReference type="EMBL" id="KAJ8298305.1"/>
    </source>
</evidence>
<sequence>MIQKTTRDGEDLFILGGIDHKHRSGCTNVASISNCSIPIRSHQVGTTGHYVAFHSWQVGDSYLDWYGKEPGQGSYRGKEAEGTPAVWTTNNRNHAGYLDLNTYGDHNWLIDFDNGCTKTKKGWFQLKAVINTDWESNQMFSTCSGIMELFHIVLEITVQDLEPRTCIILEAAYTDPHCNGKQAIVHLFEWKWTDIADECERFLSKKGYCGVQVSPANEHTVITKDYPRPWWERYQPVSYKLTSRSGNEQQFKDMVTRCKAVGVRIIVDVVVNHMTGLGRKGTGSGGTSFDADNYDFPGVPYRREHFNSRSKCPSGSGGVDNYGDPNNVRNCFLVGLTDLDQSQEYVRDKIAGYFNHLIDIGVSGFRVDASKHMWPGDLKAIEDRTKDLPEGGRPIFFHEVIDQNDGAVKVTEYTSLGYVTEFRYCQKIAWVMSSYYFGDDSSQGPPHNADFSAKDVTIEADGSCGNGWVCEHRWKPIANMIAFRNAVAGTSLNNWRNQNDEVSFSRGNKGFFAMAKQGHMNARLQTGLPAGQYCDLISDCQKKITVDSSGMAQIVIDNNEDPIVAFITDGPSQPSGTGGTSGSSSGSGTGSISSESGTTSPGTGSGTTLPPATLGPAPTGWSRTVILIEKHTQTGQDLFIRGGIDHAHRQGCSNDASTSNCAIPIRNHKIGTGAHYAGFHAWQVGDTHLDWYGAEQGQGSYHGKTAQGTPAVWTTNKPNHAGYSDLNTYGDHYWLIDFDVDCSKTENGWFELKAVVNTDWENNVRSSSCSGISGNVPYSSGNHWARCGAKNVFHFGSSTCEISAYLN</sequence>
<feature type="domain" description="Alpha-amylase C-terminal" evidence="15">
    <location>
        <begin position="492"/>
        <end position="571"/>
    </location>
</feature>